<dbReference type="GO" id="GO:0016176">
    <property type="term" value="F:superoxide-generating NADPH oxidase activator activity"/>
    <property type="evidence" value="ECO:0000318"/>
    <property type="project" value="GO_Central"/>
</dbReference>
<keyword evidence="1" id="KW-0802">TPR repeat</keyword>
<dbReference type="STRING" id="10228.B3RNZ9"/>
<dbReference type="Gene3D" id="3.10.20.90">
    <property type="entry name" value="Phosphatidylinositol 3-kinase Catalytic Subunit, Chain A, domain 1"/>
    <property type="match status" value="1"/>
</dbReference>
<feature type="compositionally biased region" description="Low complexity" evidence="2">
    <location>
        <begin position="256"/>
        <end position="284"/>
    </location>
</feature>
<feature type="repeat" description="TPR" evidence="1">
    <location>
        <begin position="71"/>
        <end position="104"/>
    </location>
</feature>
<proteinExistence type="predicted"/>
<dbReference type="OMA" id="NPSSVIW"/>
<dbReference type="PANTHER" id="PTHR15175:SF0">
    <property type="entry name" value="SH3 DOMAIN-CONTAINING PROTEIN C23A1.17"/>
    <property type="match status" value="1"/>
</dbReference>
<dbReference type="EMBL" id="DS985242">
    <property type="protein sequence ID" value="EDV28105.1"/>
    <property type="molecule type" value="Genomic_DNA"/>
</dbReference>
<reference evidence="3 4" key="1">
    <citation type="journal article" date="2008" name="Nature">
        <title>The Trichoplax genome and the nature of placozoans.</title>
        <authorList>
            <person name="Srivastava M."/>
            <person name="Begovic E."/>
            <person name="Chapman J."/>
            <person name="Putnam N.H."/>
            <person name="Hellsten U."/>
            <person name="Kawashima T."/>
            <person name="Kuo A."/>
            <person name="Mitros T."/>
            <person name="Salamov A."/>
            <person name="Carpenter M.L."/>
            <person name="Signorovitch A.Y."/>
            <person name="Moreno M.A."/>
            <person name="Kamm K."/>
            <person name="Grimwood J."/>
            <person name="Schmutz J."/>
            <person name="Shapiro H."/>
            <person name="Grigoriev I.V."/>
            <person name="Buss L.W."/>
            <person name="Schierwater B."/>
            <person name="Dellaporta S.L."/>
            <person name="Rokhsar D.S."/>
        </authorList>
    </citation>
    <scope>NUCLEOTIDE SEQUENCE [LARGE SCALE GENOMIC DNA]</scope>
    <source>
        <strain evidence="3 4">Grell-BS-1999</strain>
    </source>
</reference>
<dbReference type="OrthoDB" id="9450131at2759"/>
<feature type="compositionally biased region" description="Basic and acidic residues" evidence="2">
    <location>
        <begin position="298"/>
        <end position="309"/>
    </location>
</feature>
<feature type="compositionally biased region" description="Low complexity" evidence="2">
    <location>
        <begin position="321"/>
        <end position="336"/>
    </location>
</feature>
<dbReference type="KEGG" id="tad:TRIADDRAFT_53351"/>
<evidence type="ECO:0000256" key="1">
    <source>
        <dbReference type="PROSITE-ProRule" id="PRU00339"/>
    </source>
</evidence>
<organism evidence="3 4">
    <name type="scientific">Trichoplax adhaerens</name>
    <name type="common">Trichoplax reptans</name>
    <dbReference type="NCBI Taxonomy" id="10228"/>
    <lineage>
        <taxon>Eukaryota</taxon>
        <taxon>Metazoa</taxon>
        <taxon>Placozoa</taxon>
        <taxon>Uniplacotomia</taxon>
        <taxon>Trichoplacea</taxon>
        <taxon>Trichoplacidae</taxon>
        <taxon>Trichoplax</taxon>
    </lineage>
</organism>
<dbReference type="PANTHER" id="PTHR15175">
    <property type="entry name" value="NEUTROPHIL CYTOSOLIC FACTOR 2, NEUTROPHIL NADPH OXIDASE FACTOR 2"/>
    <property type="match status" value="1"/>
</dbReference>
<evidence type="ECO:0000256" key="2">
    <source>
        <dbReference type="SAM" id="MobiDB-lite"/>
    </source>
</evidence>
<dbReference type="eggNOG" id="KOG4225">
    <property type="taxonomic scope" value="Eukaryota"/>
</dbReference>
<dbReference type="CTD" id="6751154"/>
<feature type="compositionally biased region" description="Low complexity" evidence="2">
    <location>
        <begin position="218"/>
        <end position="229"/>
    </location>
</feature>
<protein>
    <submittedName>
        <fullName evidence="3">Uncharacterized protein</fullName>
    </submittedName>
</protein>
<dbReference type="InParanoid" id="B3RNZ9"/>
<dbReference type="RefSeq" id="XP_002109939.1">
    <property type="nucleotide sequence ID" value="XM_002109903.1"/>
</dbReference>
<name>B3RNZ9_TRIAD</name>
<gene>
    <name evidence="3" type="ORF">TRIADDRAFT_53351</name>
</gene>
<dbReference type="InterPro" id="IPR051864">
    <property type="entry name" value="NCF2_NOXA1"/>
</dbReference>
<dbReference type="PhylomeDB" id="B3RNZ9"/>
<feature type="compositionally biased region" description="Pro residues" evidence="2">
    <location>
        <begin position="285"/>
        <end position="294"/>
    </location>
</feature>
<dbReference type="HOGENOM" id="CLU_554724_0_0_1"/>
<dbReference type="PROSITE" id="PS50005">
    <property type="entry name" value="TPR"/>
    <property type="match status" value="2"/>
</dbReference>
<dbReference type="GeneID" id="6751154"/>
<evidence type="ECO:0000313" key="4">
    <source>
        <dbReference type="Proteomes" id="UP000009022"/>
    </source>
</evidence>
<evidence type="ECO:0000313" key="3">
    <source>
        <dbReference type="EMBL" id="EDV28105.1"/>
    </source>
</evidence>
<dbReference type="SUPFAM" id="SSF48452">
    <property type="entry name" value="TPR-like"/>
    <property type="match status" value="1"/>
</dbReference>
<feature type="region of interest" description="Disordered" evidence="2">
    <location>
        <begin position="216"/>
        <end position="381"/>
    </location>
</feature>
<dbReference type="InterPro" id="IPR019734">
    <property type="entry name" value="TPR_rpt"/>
</dbReference>
<dbReference type="SMART" id="SM00028">
    <property type="entry name" value="TPR"/>
    <property type="match status" value="3"/>
</dbReference>
<dbReference type="Gene3D" id="1.25.40.10">
    <property type="entry name" value="Tetratricopeptide repeat domain"/>
    <property type="match status" value="1"/>
</dbReference>
<keyword evidence="4" id="KW-1185">Reference proteome</keyword>
<dbReference type="GO" id="GO:0042554">
    <property type="term" value="P:superoxide anion generation"/>
    <property type="evidence" value="ECO:0000318"/>
    <property type="project" value="GO_Central"/>
</dbReference>
<feature type="repeat" description="TPR" evidence="1">
    <location>
        <begin position="37"/>
        <end position="70"/>
    </location>
</feature>
<feature type="compositionally biased region" description="Pro residues" evidence="2">
    <location>
        <begin position="364"/>
        <end position="381"/>
    </location>
</feature>
<sequence>MTSALDIRHWHEAIIQFEQGNVDAALDFYHKITTPLAKIWYDIAMAFWSTGNYSEAIKVLTYSVERDQYFAVAYLQLGILHALQDNLEESLRNFNQVVQCLRSNSFIDYKQIGMPYKLWCYQVLYNIAVVESMLNMKDDAKEMLECAKEYTVNAKQLKFVQDALEKLQNGSLPSKSLCYPTEMQVFKPPVYKTSQLDKRLDFLGKAKVVTSVKIYDLPESPSSPNSQNPLDCKNLSASFSPSAKLPGRPPPPIYKPPASKKGSKSAKNSPTASPVPSPATKSPVPARPPPPNRPPRIMRTDDVNGPDKKTPKRPPPPSCPPKSNKNTTSSSKIESSVRSLANSASRATASIVASSSSSSQVNPSRPPPPKVPPPKRTTPRIPPIITKNIPDQNVNFSADAKALSASEKSYVIVKIHCTYTRAFRIKTSIRVDELKELIRGSFEPPVGQIISLWTKQDEIPVCIDSSDTYNQILNSGKVYYEMSIFLVEFYDI</sequence>
<dbReference type="AlphaFoldDB" id="B3RNZ9"/>
<accession>B3RNZ9</accession>
<dbReference type="InterPro" id="IPR011990">
    <property type="entry name" value="TPR-like_helical_dom_sf"/>
</dbReference>
<feature type="compositionally biased region" description="Low complexity" evidence="2">
    <location>
        <begin position="343"/>
        <end position="363"/>
    </location>
</feature>
<dbReference type="Proteomes" id="UP000009022">
    <property type="component" value="Unassembled WGS sequence"/>
</dbReference>